<dbReference type="Pfam" id="PF02686">
    <property type="entry name" value="GatC"/>
    <property type="match status" value="1"/>
</dbReference>
<dbReference type="GO" id="GO:0006412">
    <property type="term" value="P:translation"/>
    <property type="evidence" value="ECO:0007669"/>
    <property type="project" value="UniProtKB-UniRule"/>
</dbReference>
<comment type="caution">
    <text evidence="3">The sequence shown here is derived from an EMBL/GenBank/DDBJ whole genome shotgun (WGS) entry which is preliminary data.</text>
</comment>
<comment type="catalytic activity">
    <reaction evidence="2">
        <text>L-glutamyl-tRNA(Gln) + L-glutamine + ATP + H2O = L-glutaminyl-tRNA(Gln) + L-glutamate + ADP + phosphate + H(+)</text>
        <dbReference type="Rhea" id="RHEA:17521"/>
        <dbReference type="Rhea" id="RHEA-COMP:9681"/>
        <dbReference type="Rhea" id="RHEA-COMP:9684"/>
        <dbReference type="ChEBI" id="CHEBI:15377"/>
        <dbReference type="ChEBI" id="CHEBI:15378"/>
        <dbReference type="ChEBI" id="CHEBI:29985"/>
        <dbReference type="ChEBI" id="CHEBI:30616"/>
        <dbReference type="ChEBI" id="CHEBI:43474"/>
        <dbReference type="ChEBI" id="CHEBI:58359"/>
        <dbReference type="ChEBI" id="CHEBI:78520"/>
        <dbReference type="ChEBI" id="CHEBI:78521"/>
        <dbReference type="ChEBI" id="CHEBI:456216"/>
    </reaction>
</comment>
<keyword evidence="2" id="KW-0436">Ligase</keyword>
<dbReference type="GO" id="GO:0005524">
    <property type="term" value="F:ATP binding"/>
    <property type="evidence" value="ECO:0007669"/>
    <property type="project" value="UniProtKB-KW"/>
</dbReference>
<protein>
    <recommendedName>
        <fullName evidence="2">Aspartyl/glutamyl-tRNA(Asn/Gln) amidotransferase subunit C</fullName>
        <shortName evidence="2">Asp/Glu-ADT subunit C</shortName>
        <ecNumber evidence="2">6.3.5.-</ecNumber>
    </recommendedName>
</protein>
<dbReference type="GO" id="GO:0050567">
    <property type="term" value="F:glutaminyl-tRNA synthase (glutamine-hydrolyzing) activity"/>
    <property type="evidence" value="ECO:0007669"/>
    <property type="project" value="UniProtKB-UniRule"/>
</dbReference>
<evidence type="ECO:0000256" key="2">
    <source>
        <dbReference type="HAMAP-Rule" id="MF_00122"/>
    </source>
</evidence>
<dbReference type="GO" id="GO:0006450">
    <property type="term" value="P:regulation of translational fidelity"/>
    <property type="evidence" value="ECO:0007669"/>
    <property type="project" value="InterPro"/>
</dbReference>
<accession>A0A7C3WHQ8</accession>
<dbReference type="Gene3D" id="1.10.20.60">
    <property type="entry name" value="Glu-tRNAGln amidotransferase C subunit, N-terminal domain"/>
    <property type="match status" value="1"/>
</dbReference>
<dbReference type="EC" id="6.3.5.-" evidence="2"/>
<proteinExistence type="inferred from homology"/>
<reference evidence="3" key="1">
    <citation type="journal article" date="2020" name="mSystems">
        <title>Genome- and Community-Level Interaction Insights into Carbon Utilization and Element Cycling Functions of Hydrothermarchaeota in Hydrothermal Sediment.</title>
        <authorList>
            <person name="Zhou Z."/>
            <person name="Liu Y."/>
            <person name="Xu W."/>
            <person name="Pan J."/>
            <person name="Luo Z.H."/>
            <person name="Li M."/>
        </authorList>
    </citation>
    <scope>NUCLEOTIDE SEQUENCE [LARGE SCALE GENOMIC DNA]</scope>
    <source>
        <strain evidence="3">SpSt-776</strain>
    </source>
</reference>
<dbReference type="PANTHER" id="PTHR15004">
    <property type="entry name" value="GLUTAMYL-TRNA(GLN) AMIDOTRANSFERASE SUBUNIT C, MITOCHONDRIAL"/>
    <property type="match status" value="1"/>
</dbReference>
<keyword evidence="2" id="KW-0547">Nucleotide-binding</keyword>
<dbReference type="NCBIfam" id="TIGR00135">
    <property type="entry name" value="gatC"/>
    <property type="match status" value="1"/>
</dbReference>
<keyword evidence="3" id="KW-0808">Transferase</keyword>
<dbReference type="GO" id="GO:0016740">
    <property type="term" value="F:transferase activity"/>
    <property type="evidence" value="ECO:0007669"/>
    <property type="project" value="UniProtKB-KW"/>
</dbReference>
<evidence type="ECO:0000313" key="3">
    <source>
        <dbReference type="EMBL" id="HGB14909.1"/>
    </source>
</evidence>
<sequence length="94" mass="10533">MALTREEVLHVAHLARLSLKPEEVEIFTRQLNDILAYMAKLQEVDTEGVPPLAHVISLANIFREDVVEPSLSPEESLTNAPESEQMAFVVPRVI</sequence>
<dbReference type="PANTHER" id="PTHR15004:SF0">
    <property type="entry name" value="GLUTAMYL-TRNA(GLN) AMIDOTRANSFERASE SUBUNIT C, MITOCHONDRIAL"/>
    <property type="match status" value="1"/>
</dbReference>
<comment type="subunit">
    <text evidence="2">Heterotrimer of A, B and C subunits.</text>
</comment>
<comment type="function">
    <text evidence="2">Allows the formation of correctly charged Asn-tRNA(Asn) or Gln-tRNA(Gln) through the transamidation of misacylated Asp-tRNA(Asn) or Glu-tRNA(Gln) in organisms which lack either or both of asparaginyl-tRNA or glutaminyl-tRNA synthetases. The reaction takes place in the presence of glutamine and ATP through an activated phospho-Asp-tRNA(Asn) or phospho-Glu-tRNA(Gln).</text>
</comment>
<dbReference type="EMBL" id="DTHB01000046">
    <property type="protein sequence ID" value="HGB14909.1"/>
    <property type="molecule type" value="Genomic_DNA"/>
</dbReference>
<gene>
    <name evidence="2 3" type="primary">gatC</name>
    <name evidence="3" type="ORF">ENV62_06720</name>
</gene>
<evidence type="ECO:0000256" key="1">
    <source>
        <dbReference type="ARBA" id="ARBA00022840"/>
    </source>
</evidence>
<name>A0A7C3WHQ8_9BACT</name>
<dbReference type="AlphaFoldDB" id="A0A7C3WHQ8"/>
<dbReference type="SUPFAM" id="SSF141000">
    <property type="entry name" value="Glu-tRNAGln amidotransferase C subunit"/>
    <property type="match status" value="1"/>
</dbReference>
<dbReference type="GO" id="GO:0070681">
    <property type="term" value="P:glutaminyl-tRNAGln biosynthesis via transamidation"/>
    <property type="evidence" value="ECO:0007669"/>
    <property type="project" value="TreeGrafter"/>
</dbReference>
<organism evidence="3">
    <name type="scientific">Desulfobacca acetoxidans</name>
    <dbReference type="NCBI Taxonomy" id="60893"/>
    <lineage>
        <taxon>Bacteria</taxon>
        <taxon>Pseudomonadati</taxon>
        <taxon>Thermodesulfobacteriota</taxon>
        <taxon>Desulfobaccia</taxon>
        <taxon>Desulfobaccales</taxon>
        <taxon>Desulfobaccaceae</taxon>
        <taxon>Desulfobacca</taxon>
    </lineage>
</organism>
<dbReference type="HAMAP" id="MF_00122">
    <property type="entry name" value="GatC"/>
    <property type="match status" value="1"/>
</dbReference>
<comment type="similarity">
    <text evidence="2">Belongs to the GatC family.</text>
</comment>
<keyword evidence="2" id="KW-0648">Protein biosynthesis</keyword>
<dbReference type="InterPro" id="IPR003837">
    <property type="entry name" value="GatC"/>
</dbReference>
<dbReference type="InterPro" id="IPR036113">
    <property type="entry name" value="Asp/Glu-ADT_sf_sub_c"/>
</dbReference>
<keyword evidence="1 2" id="KW-0067">ATP-binding</keyword>
<comment type="catalytic activity">
    <reaction evidence="2">
        <text>L-aspartyl-tRNA(Asn) + L-glutamine + ATP + H2O = L-asparaginyl-tRNA(Asn) + L-glutamate + ADP + phosphate + 2 H(+)</text>
        <dbReference type="Rhea" id="RHEA:14513"/>
        <dbReference type="Rhea" id="RHEA-COMP:9674"/>
        <dbReference type="Rhea" id="RHEA-COMP:9677"/>
        <dbReference type="ChEBI" id="CHEBI:15377"/>
        <dbReference type="ChEBI" id="CHEBI:15378"/>
        <dbReference type="ChEBI" id="CHEBI:29985"/>
        <dbReference type="ChEBI" id="CHEBI:30616"/>
        <dbReference type="ChEBI" id="CHEBI:43474"/>
        <dbReference type="ChEBI" id="CHEBI:58359"/>
        <dbReference type="ChEBI" id="CHEBI:78515"/>
        <dbReference type="ChEBI" id="CHEBI:78516"/>
        <dbReference type="ChEBI" id="CHEBI:456216"/>
    </reaction>
</comment>